<feature type="transmembrane region" description="Helical" evidence="6">
    <location>
        <begin position="189"/>
        <end position="208"/>
    </location>
</feature>
<keyword evidence="5 6" id="KW-0472">Membrane</keyword>
<feature type="transmembrane region" description="Helical" evidence="6">
    <location>
        <begin position="322"/>
        <end position="343"/>
    </location>
</feature>
<keyword evidence="8" id="KW-1185">Reference proteome</keyword>
<evidence type="ECO:0000256" key="6">
    <source>
        <dbReference type="SAM" id="Phobius"/>
    </source>
</evidence>
<organism evidence="7 8">
    <name type="scientific">Pyruvatibacter mobilis</name>
    <dbReference type="NCBI Taxonomy" id="1712261"/>
    <lineage>
        <taxon>Bacteria</taxon>
        <taxon>Pseudomonadati</taxon>
        <taxon>Pseudomonadota</taxon>
        <taxon>Alphaproteobacteria</taxon>
        <taxon>Hyphomicrobiales</taxon>
        <taxon>Parvibaculaceae</taxon>
        <taxon>Pyruvatibacter</taxon>
    </lineage>
</organism>
<feature type="transmembrane region" description="Helical" evidence="6">
    <location>
        <begin position="40"/>
        <end position="64"/>
    </location>
</feature>
<accession>A0A845QBY7</accession>
<feature type="transmembrane region" description="Helical" evidence="6">
    <location>
        <begin position="276"/>
        <end position="301"/>
    </location>
</feature>
<evidence type="ECO:0000256" key="2">
    <source>
        <dbReference type="ARBA" id="ARBA00022448"/>
    </source>
</evidence>
<feature type="transmembrane region" description="Helical" evidence="6">
    <location>
        <begin position="388"/>
        <end position="407"/>
    </location>
</feature>
<keyword evidence="2" id="KW-0813">Transport</keyword>
<keyword evidence="3 6" id="KW-0812">Transmembrane</keyword>
<proteinExistence type="predicted"/>
<feature type="transmembrane region" description="Helical" evidence="6">
    <location>
        <begin position="93"/>
        <end position="116"/>
    </location>
</feature>
<dbReference type="Pfam" id="PF13520">
    <property type="entry name" value="AA_permease_2"/>
    <property type="match status" value="1"/>
</dbReference>
<dbReference type="GeneID" id="300654491"/>
<comment type="caution">
    <text evidence="7">The sequence shown here is derived from an EMBL/GenBank/DDBJ whole genome shotgun (WGS) entry which is preliminary data.</text>
</comment>
<feature type="transmembrane region" description="Helical" evidence="6">
    <location>
        <begin position="12"/>
        <end position="34"/>
    </location>
</feature>
<dbReference type="GO" id="GO:0015171">
    <property type="term" value="F:amino acid transmembrane transporter activity"/>
    <property type="evidence" value="ECO:0007669"/>
    <property type="project" value="TreeGrafter"/>
</dbReference>
<dbReference type="GO" id="GO:0016020">
    <property type="term" value="C:membrane"/>
    <property type="evidence" value="ECO:0007669"/>
    <property type="project" value="UniProtKB-SubCell"/>
</dbReference>
<evidence type="ECO:0000313" key="7">
    <source>
        <dbReference type="EMBL" id="NBG95788.1"/>
    </source>
</evidence>
<evidence type="ECO:0000256" key="5">
    <source>
        <dbReference type="ARBA" id="ARBA00023136"/>
    </source>
</evidence>
<dbReference type="PANTHER" id="PTHR43243">
    <property type="entry name" value="INNER MEMBRANE TRANSPORTER YGJI-RELATED"/>
    <property type="match status" value="1"/>
</dbReference>
<feature type="transmembrane region" description="Helical" evidence="6">
    <location>
        <begin position="349"/>
        <end position="368"/>
    </location>
</feature>
<sequence length="416" mass="42887">MTDHHPHLKRAIGPYLLSLYGVGVTIGAGIYVLVGEVVAVAGMAAPVAFLLAGVLAGLSALSYAELGTRYPMAGGEATYVDAAFGTAGATTAVGLLVAFSGITSSAAVLLGFVGYLNELVAVPGWMALVGIVGLLALITFWGVAESMRIVAVTTLIEVGGLVLVIGAAAPSLAEFPASLPDMWPGLDSVVWLAVISSSVLAFFAFIGFEDIVNMAEEVRRPHRNLPMAILVTLVVSTLLYITLTVVSILSVGTEALGASDAPLALVFSVGGGDPAILSSIAILAVVNGALIQMIMASRLIYGMANLGRLPRWLAHVNERTCTPDHSILCTGAIILVFALLLPIETLASYASLAVMLVFASVNIALLVLRRRHARAAVEGGSVGFRVPLVVPLLGVLASLALFVFGVAERLGLIGPV</sequence>
<keyword evidence="4 6" id="KW-1133">Transmembrane helix</keyword>
<evidence type="ECO:0000313" key="8">
    <source>
        <dbReference type="Proteomes" id="UP000470384"/>
    </source>
</evidence>
<dbReference type="PIRSF" id="PIRSF006060">
    <property type="entry name" value="AA_transporter"/>
    <property type="match status" value="1"/>
</dbReference>
<gene>
    <name evidence="7" type="ORF">GTQ45_08585</name>
</gene>
<dbReference type="EMBL" id="WXYQ01000006">
    <property type="protein sequence ID" value="NBG95788.1"/>
    <property type="molecule type" value="Genomic_DNA"/>
</dbReference>
<name>A0A845QBY7_9HYPH</name>
<dbReference type="PANTHER" id="PTHR43243:SF4">
    <property type="entry name" value="CATIONIC AMINO ACID TRANSPORTER 4"/>
    <property type="match status" value="1"/>
</dbReference>
<feature type="transmembrane region" description="Helical" evidence="6">
    <location>
        <begin position="149"/>
        <end position="169"/>
    </location>
</feature>
<feature type="transmembrane region" description="Helical" evidence="6">
    <location>
        <begin position="229"/>
        <end position="256"/>
    </location>
</feature>
<dbReference type="Gene3D" id="1.20.1740.10">
    <property type="entry name" value="Amino acid/polyamine transporter I"/>
    <property type="match status" value="1"/>
</dbReference>
<protein>
    <submittedName>
        <fullName evidence="7">Amino acid permease</fullName>
    </submittedName>
</protein>
<dbReference type="OrthoDB" id="7065842at2"/>
<evidence type="ECO:0000256" key="1">
    <source>
        <dbReference type="ARBA" id="ARBA00004141"/>
    </source>
</evidence>
<comment type="subcellular location">
    <subcellularLocation>
        <location evidence="1">Membrane</location>
        <topology evidence="1">Multi-pass membrane protein</topology>
    </subcellularLocation>
</comment>
<dbReference type="Proteomes" id="UP000470384">
    <property type="component" value="Unassembled WGS sequence"/>
</dbReference>
<dbReference type="RefSeq" id="WP_160587689.1">
    <property type="nucleotide sequence ID" value="NZ_BMHN01000001.1"/>
</dbReference>
<evidence type="ECO:0000256" key="3">
    <source>
        <dbReference type="ARBA" id="ARBA00022692"/>
    </source>
</evidence>
<reference evidence="7 8" key="1">
    <citation type="journal article" date="2016" name="Int. J. Syst. Evol. Microbiol.">
        <title>Pyruvatibacter mobilis gen. nov., sp. nov., a marine bacterium from the culture broth of Picochlorum sp. 122.</title>
        <authorList>
            <person name="Wang G."/>
            <person name="Tang M."/>
            <person name="Wu H."/>
            <person name="Dai S."/>
            <person name="Li T."/>
            <person name="Chen C."/>
            <person name="He H."/>
            <person name="Fan J."/>
            <person name="Xiang W."/>
            <person name="Li X."/>
        </authorList>
    </citation>
    <scope>NUCLEOTIDE SEQUENCE [LARGE SCALE GENOMIC DNA]</scope>
    <source>
        <strain evidence="7 8">GYP-11</strain>
    </source>
</reference>
<evidence type="ECO:0000256" key="4">
    <source>
        <dbReference type="ARBA" id="ARBA00022989"/>
    </source>
</evidence>
<dbReference type="AlphaFoldDB" id="A0A845QBY7"/>
<feature type="transmembrane region" description="Helical" evidence="6">
    <location>
        <begin position="122"/>
        <end position="142"/>
    </location>
</feature>
<dbReference type="InterPro" id="IPR002293">
    <property type="entry name" value="AA/rel_permease1"/>
</dbReference>